<feature type="transmembrane region" description="Helical" evidence="7">
    <location>
        <begin position="203"/>
        <end position="224"/>
    </location>
</feature>
<comment type="caution">
    <text evidence="9">The sequence shown here is derived from an EMBL/GenBank/DDBJ whole genome shotgun (WGS) entry which is preliminary data.</text>
</comment>
<dbReference type="Proteomes" id="UP000799776">
    <property type="component" value="Unassembled WGS sequence"/>
</dbReference>
<feature type="transmembrane region" description="Helical" evidence="7">
    <location>
        <begin position="12"/>
        <end position="33"/>
    </location>
</feature>
<accession>A0A9P4LV61</accession>
<evidence type="ECO:0000256" key="5">
    <source>
        <dbReference type="ARBA" id="ARBA00038359"/>
    </source>
</evidence>
<organism evidence="9 10">
    <name type="scientific">Saccharata proteae CBS 121410</name>
    <dbReference type="NCBI Taxonomy" id="1314787"/>
    <lineage>
        <taxon>Eukaryota</taxon>
        <taxon>Fungi</taxon>
        <taxon>Dikarya</taxon>
        <taxon>Ascomycota</taxon>
        <taxon>Pezizomycotina</taxon>
        <taxon>Dothideomycetes</taxon>
        <taxon>Dothideomycetes incertae sedis</taxon>
        <taxon>Botryosphaeriales</taxon>
        <taxon>Saccharataceae</taxon>
        <taxon>Saccharata</taxon>
    </lineage>
</organism>
<evidence type="ECO:0000256" key="4">
    <source>
        <dbReference type="ARBA" id="ARBA00023136"/>
    </source>
</evidence>
<feature type="region of interest" description="Disordered" evidence="6">
    <location>
        <begin position="278"/>
        <end position="302"/>
    </location>
</feature>
<feature type="transmembrane region" description="Helical" evidence="7">
    <location>
        <begin position="124"/>
        <end position="147"/>
    </location>
</feature>
<dbReference type="PANTHER" id="PTHR33048">
    <property type="entry name" value="PTH11-LIKE INTEGRAL MEMBRANE PROTEIN (AFU_ORTHOLOGUE AFUA_5G11245)"/>
    <property type="match status" value="1"/>
</dbReference>
<name>A0A9P4LV61_9PEZI</name>
<comment type="similarity">
    <text evidence="5">Belongs to the SAT4 family.</text>
</comment>
<dbReference type="OrthoDB" id="444631at2759"/>
<reference evidence="9" key="1">
    <citation type="journal article" date="2020" name="Stud. Mycol.">
        <title>101 Dothideomycetes genomes: a test case for predicting lifestyles and emergence of pathogens.</title>
        <authorList>
            <person name="Haridas S."/>
            <person name="Albert R."/>
            <person name="Binder M."/>
            <person name="Bloem J."/>
            <person name="Labutti K."/>
            <person name="Salamov A."/>
            <person name="Andreopoulos B."/>
            <person name="Baker S."/>
            <person name="Barry K."/>
            <person name="Bills G."/>
            <person name="Bluhm B."/>
            <person name="Cannon C."/>
            <person name="Castanera R."/>
            <person name="Culley D."/>
            <person name="Daum C."/>
            <person name="Ezra D."/>
            <person name="Gonzalez J."/>
            <person name="Henrissat B."/>
            <person name="Kuo A."/>
            <person name="Liang C."/>
            <person name="Lipzen A."/>
            <person name="Lutzoni F."/>
            <person name="Magnuson J."/>
            <person name="Mondo S."/>
            <person name="Nolan M."/>
            <person name="Ohm R."/>
            <person name="Pangilinan J."/>
            <person name="Park H.-J."/>
            <person name="Ramirez L."/>
            <person name="Alfaro M."/>
            <person name="Sun H."/>
            <person name="Tritt A."/>
            <person name="Yoshinaga Y."/>
            <person name="Zwiers L.-H."/>
            <person name="Turgeon B."/>
            <person name="Goodwin S."/>
            <person name="Spatafora J."/>
            <person name="Crous P."/>
            <person name="Grigoriev I."/>
        </authorList>
    </citation>
    <scope>NUCLEOTIDE SEQUENCE</scope>
    <source>
        <strain evidence="9">CBS 121410</strain>
    </source>
</reference>
<keyword evidence="4 7" id="KW-0472">Membrane</keyword>
<comment type="subcellular location">
    <subcellularLocation>
        <location evidence="1">Membrane</location>
        <topology evidence="1">Multi-pass membrane protein</topology>
    </subcellularLocation>
</comment>
<evidence type="ECO:0000256" key="2">
    <source>
        <dbReference type="ARBA" id="ARBA00022692"/>
    </source>
</evidence>
<protein>
    <recommendedName>
        <fullName evidence="8">Rhodopsin domain-containing protein</fullName>
    </recommendedName>
</protein>
<keyword evidence="10" id="KW-1185">Reference proteome</keyword>
<dbReference type="GO" id="GO:0016020">
    <property type="term" value="C:membrane"/>
    <property type="evidence" value="ECO:0007669"/>
    <property type="project" value="UniProtKB-SubCell"/>
</dbReference>
<dbReference type="Pfam" id="PF20684">
    <property type="entry name" value="Fung_rhodopsin"/>
    <property type="match status" value="1"/>
</dbReference>
<dbReference type="InterPro" id="IPR049326">
    <property type="entry name" value="Rhodopsin_dom_fungi"/>
</dbReference>
<evidence type="ECO:0000256" key="3">
    <source>
        <dbReference type="ARBA" id="ARBA00022989"/>
    </source>
</evidence>
<feature type="compositionally biased region" description="Polar residues" evidence="6">
    <location>
        <begin position="278"/>
        <end position="294"/>
    </location>
</feature>
<evidence type="ECO:0000259" key="8">
    <source>
        <dbReference type="Pfam" id="PF20684"/>
    </source>
</evidence>
<dbReference type="EMBL" id="ML978721">
    <property type="protein sequence ID" value="KAF2087180.1"/>
    <property type="molecule type" value="Genomic_DNA"/>
</dbReference>
<dbReference type="AlphaFoldDB" id="A0A9P4LV61"/>
<dbReference type="PANTHER" id="PTHR33048:SF47">
    <property type="entry name" value="INTEGRAL MEMBRANE PROTEIN-RELATED"/>
    <property type="match status" value="1"/>
</dbReference>
<evidence type="ECO:0000256" key="6">
    <source>
        <dbReference type="SAM" id="MobiDB-lite"/>
    </source>
</evidence>
<keyword evidence="3 7" id="KW-1133">Transmembrane helix</keyword>
<evidence type="ECO:0000256" key="7">
    <source>
        <dbReference type="SAM" id="Phobius"/>
    </source>
</evidence>
<feature type="domain" description="Rhodopsin" evidence="8">
    <location>
        <begin position="29"/>
        <end position="266"/>
    </location>
</feature>
<gene>
    <name evidence="9" type="ORF">K490DRAFT_66046</name>
</gene>
<proteinExistence type="inferred from homology"/>
<feature type="transmembrane region" description="Helical" evidence="7">
    <location>
        <begin position="45"/>
        <end position="69"/>
    </location>
</feature>
<sequence>MRSSETYNWRLTIGVATTLLILVYLSYILRLWARSRSAARLWWDDYWMGFVLLLCTAMSVGDYVGLLFGSGQHQDELDAYTVRHFKINLYVYMCTWSAGVFGVKVGILLFYWRIFSTTSRAFRVSCFVVSGFCFVQFIINIFVFIFQCSPIGQFWGETANGICINQVSFYLASAIINVFGDLFVLSLPIPVIWRLHAAKSRRVALLFVFLLGALVCVASGFRILSVTLIEEADFTYSNLAGGIWSTVEVHTGYITANLPTIRSLLRMKFGKNQTAASSSYQRGNSKAQQPNNAIGTGGTRGRWKGASAAATDLGSDTVALTTVEWADPASSGASGISDSGEPLPINGINVRTVVDQVEEQWAPADDRESKTMSYQVPRF</sequence>
<feature type="transmembrane region" description="Helical" evidence="7">
    <location>
        <begin position="167"/>
        <end position="191"/>
    </location>
</feature>
<keyword evidence="2 7" id="KW-0812">Transmembrane</keyword>
<dbReference type="InterPro" id="IPR052337">
    <property type="entry name" value="SAT4-like"/>
</dbReference>
<evidence type="ECO:0000256" key="1">
    <source>
        <dbReference type="ARBA" id="ARBA00004141"/>
    </source>
</evidence>
<evidence type="ECO:0000313" key="10">
    <source>
        <dbReference type="Proteomes" id="UP000799776"/>
    </source>
</evidence>
<feature type="transmembrane region" description="Helical" evidence="7">
    <location>
        <begin position="89"/>
        <end position="112"/>
    </location>
</feature>
<evidence type="ECO:0000313" key="9">
    <source>
        <dbReference type="EMBL" id="KAF2087180.1"/>
    </source>
</evidence>